<evidence type="ECO:0000259" key="5">
    <source>
        <dbReference type="PROSITE" id="PS51005"/>
    </source>
</evidence>
<keyword evidence="1" id="KW-0805">Transcription regulation</keyword>
<feature type="domain" description="NAC" evidence="5">
    <location>
        <begin position="9"/>
        <end position="148"/>
    </location>
</feature>
<dbReference type="Gene3D" id="2.170.150.80">
    <property type="entry name" value="NAC domain"/>
    <property type="match status" value="1"/>
</dbReference>
<accession>A0ABU6TJW7</accession>
<dbReference type="SUPFAM" id="SSF101941">
    <property type="entry name" value="NAC domain"/>
    <property type="match status" value="1"/>
</dbReference>
<dbReference type="EMBL" id="JASCZI010091122">
    <property type="protein sequence ID" value="MED6149061.1"/>
    <property type="molecule type" value="Genomic_DNA"/>
</dbReference>
<dbReference type="Proteomes" id="UP001341840">
    <property type="component" value="Unassembled WGS sequence"/>
</dbReference>
<dbReference type="PANTHER" id="PTHR31744">
    <property type="entry name" value="PROTEIN CUP-SHAPED COTYLEDON 2-RELATED"/>
    <property type="match status" value="1"/>
</dbReference>
<evidence type="ECO:0000256" key="4">
    <source>
        <dbReference type="ARBA" id="ARBA00023242"/>
    </source>
</evidence>
<keyword evidence="4" id="KW-0539">Nucleus</keyword>
<evidence type="ECO:0000313" key="7">
    <source>
        <dbReference type="Proteomes" id="UP001341840"/>
    </source>
</evidence>
<keyword evidence="7" id="KW-1185">Reference proteome</keyword>
<evidence type="ECO:0000256" key="2">
    <source>
        <dbReference type="ARBA" id="ARBA00023125"/>
    </source>
</evidence>
<protein>
    <recommendedName>
        <fullName evidence="5">NAC domain-containing protein</fullName>
    </recommendedName>
</protein>
<keyword evidence="2" id="KW-0238">DNA-binding</keyword>
<sequence>MAETPPAVLPTGYRFHPTEEELLTCYLKNKIEGNDSLINNTISQIHLYSFDPWDLPAQSKVKSDDSEWFFFNELKYTTEKNSRCERKTNGGYWKITGKDRQIKTTGTDNVIGTKKTLVFYNNRPDSVKTNWVMHEYHALNHQNVERDS</sequence>
<organism evidence="6 7">
    <name type="scientific">Stylosanthes scabra</name>
    <dbReference type="NCBI Taxonomy" id="79078"/>
    <lineage>
        <taxon>Eukaryota</taxon>
        <taxon>Viridiplantae</taxon>
        <taxon>Streptophyta</taxon>
        <taxon>Embryophyta</taxon>
        <taxon>Tracheophyta</taxon>
        <taxon>Spermatophyta</taxon>
        <taxon>Magnoliopsida</taxon>
        <taxon>eudicotyledons</taxon>
        <taxon>Gunneridae</taxon>
        <taxon>Pentapetalae</taxon>
        <taxon>rosids</taxon>
        <taxon>fabids</taxon>
        <taxon>Fabales</taxon>
        <taxon>Fabaceae</taxon>
        <taxon>Papilionoideae</taxon>
        <taxon>50 kb inversion clade</taxon>
        <taxon>dalbergioids sensu lato</taxon>
        <taxon>Dalbergieae</taxon>
        <taxon>Pterocarpus clade</taxon>
        <taxon>Stylosanthes</taxon>
    </lineage>
</organism>
<dbReference type="Pfam" id="PF02365">
    <property type="entry name" value="NAM"/>
    <property type="match status" value="1"/>
</dbReference>
<name>A0ABU6TJW7_9FABA</name>
<dbReference type="InterPro" id="IPR036093">
    <property type="entry name" value="NAC_dom_sf"/>
</dbReference>
<evidence type="ECO:0000256" key="1">
    <source>
        <dbReference type="ARBA" id="ARBA00023015"/>
    </source>
</evidence>
<evidence type="ECO:0000313" key="6">
    <source>
        <dbReference type="EMBL" id="MED6149061.1"/>
    </source>
</evidence>
<comment type="caution">
    <text evidence="6">The sequence shown here is derived from an EMBL/GenBank/DDBJ whole genome shotgun (WGS) entry which is preliminary data.</text>
</comment>
<dbReference type="InterPro" id="IPR003441">
    <property type="entry name" value="NAC-dom"/>
</dbReference>
<evidence type="ECO:0000256" key="3">
    <source>
        <dbReference type="ARBA" id="ARBA00023163"/>
    </source>
</evidence>
<dbReference type="PANTHER" id="PTHR31744:SF210">
    <property type="entry name" value="NAC DOMAIN-CONTAINING PROTEIN 86-LIKE"/>
    <property type="match status" value="1"/>
</dbReference>
<reference evidence="6 7" key="1">
    <citation type="journal article" date="2023" name="Plants (Basel)">
        <title>Bridging the Gap: Combining Genomics and Transcriptomics Approaches to Understand Stylosanthes scabra, an Orphan Legume from the Brazilian Caatinga.</title>
        <authorList>
            <person name="Ferreira-Neto J.R.C."/>
            <person name="da Silva M.D."/>
            <person name="Binneck E."/>
            <person name="de Melo N.F."/>
            <person name="da Silva R.H."/>
            <person name="de Melo A.L.T.M."/>
            <person name="Pandolfi V."/>
            <person name="Bustamante F.O."/>
            <person name="Brasileiro-Vidal A.C."/>
            <person name="Benko-Iseppon A.M."/>
        </authorList>
    </citation>
    <scope>NUCLEOTIDE SEQUENCE [LARGE SCALE GENOMIC DNA]</scope>
    <source>
        <tissue evidence="6">Leaves</tissue>
    </source>
</reference>
<gene>
    <name evidence="6" type="ORF">PIB30_058919</name>
</gene>
<dbReference type="PROSITE" id="PS51005">
    <property type="entry name" value="NAC"/>
    <property type="match status" value="1"/>
</dbReference>
<proteinExistence type="predicted"/>
<keyword evidence="3" id="KW-0804">Transcription</keyword>